<evidence type="ECO:0000313" key="5">
    <source>
        <dbReference type="EMBL" id="CEM53801.1"/>
    </source>
</evidence>
<comment type="similarity">
    <text evidence="1">Belongs to the dynein heavy chain family.</text>
</comment>
<dbReference type="InterPro" id="IPR013602">
    <property type="entry name" value="Dynein_heavy_linker"/>
</dbReference>
<feature type="non-terminal residue" evidence="5">
    <location>
        <position position="1728"/>
    </location>
</feature>
<name>A0A0G4I9V7_9ALVE</name>
<feature type="coiled-coil region" evidence="2">
    <location>
        <begin position="1193"/>
        <end position="1220"/>
    </location>
</feature>
<sequence>MALQTRHRWMTSTVASAFGREDDEIAVEDVFKEQIQKVNGFLSGTSESNYMFVYFQKLESITAHGEPVEKPGDAKYIITDGTDVRLKNKAAYFIRNVPAGKQVNLNNASDNELLFGEISASPLDSLGSSLSCLFLPMMQASSFDTEWGSCHEEQKEEFLTSFEKFCGDLSEAIQSLSGGIELRKLRDTYKNNPDIVAQNFHAAAQNSDLVSHFEDLLEEWCRQIEKSMEETAEGRKEPEKEGPRTELDYWRMRMQKLTSIIEQLKAKECKVVFAVLHAVTKVSAEAAPQSRQSVFNVLRRWKQIDIAITEAFNEARDNVKYLSTLEKFIEPLYTGTPASVVDNLNALMNAVKMIHTIARYYNTTERMTALLTKITNQMIACCKKTLLNGETPDKLWEADPEELIQQLHSCLTLNEAYQEQYRVTKDKLLTLPKGKQFDFSDTQIFGRFDLFCRRVVKLIDMFSTIQQFQSLSQHRFEGMETLVDAFRTIMEEFKSKRHDLLDFHSNRFDRDYVEFNVRISDLEAALQQFINQSFESIQSIEASLALLRKFQAILSRDNLKQDLQSKFTVIFHNYGLELQQVREQYEKYKLSPPVVRNLPPIAGNITWSRHLLKRIEDPMKKFLLHPHVLSTKDAKKIIRMYNKMAKTLVEFEIRWYQAWEDSIEASKAGLLATLIVRHPDDGKLYVNFDWEILQLIRETKCLDRLGVAIPETAKIVLLQELKFKAYHNELAYILKEYRRITAMIRPIASQLLKPHLDNLEFILRPGMTSLTWTSMNIDVYLNSVSLGLHKLEQLVVSCTDIMENRIDANLKTVSKLTLIKLPEADSSVSLDDFVRLQEEHVKEMTTNMIAKSLEVETAVEDLLAIIAGFPLDSHVPPVSDQEILKLRGHYSWALYQALLQATKSSLFLLKKRLQVDIQLDGTSVRLSPSIDAVQDAVNKAALALLKCSKNVRAWDTHTIPRAVIAARKGVDVIHLPADAASPAKRGPSFYDRIAQDKEILKVLLLLTGSVQSARTESSRYLDTFEDYHWLWRDSVQETYSAFAASKPSLDDFEKELRRFQRVGERLGLLEASKVVGALKLNTASLTKAFQDLANEWMGQYSAELHSQAKAKLEAITDTIREFQKRVQREVGAGDIDALRSVMDTLTAVRKKQSEIEFEFGPIEAMYSILDDYQRVGKDQTIDKDEADQRSMLRSSWRQLLGEAEERKEKLTGQQVDYKKDLISAINIFRKDVKAFREDYEKNGPMVHGIKPRDAVERLKRFKDEYDVRARKKDIYYAGEHLFGLVHQLYPELEKTKKEIEWLQQLYNLYVEVIDTIKEWKEYLWTEVPGQIEMMRTRVDQFSGQCKKLPKGLKDWEAYAELKKEIDDFYEVLPLLEELSKKSIMPRHWKQVEELTGKELPVESEMFKLQSLIDANLLAFRDEVSDICDGADKQLKIEGQKDEIAEKWKTAMFEFQKWKTRDYDCCLKGQSVADIQEGLEESQMALNTMNAQRHVAPFKEEVVNLLATLSDVSDTIERWTKVQMLWTSLESVFTGGDIAKQMPAEAKKFQKIDKDWIKIMTKAADTRLVIECCQNDLLKQLLPSLQADLEDCQKSLESYLEGKRNKFPRFYFVSNPVLLKILSQGSDPDQVQDDFEKLFDAISRVQFDKKDSKKIIKIKEVGGVNIEEVVDLSTPVKAEGNIEDWLGSLEREMQRSIRRECRNCALDSGSVYNGGLTLKEFNDKYPSQV</sequence>
<dbReference type="InterPro" id="IPR042222">
    <property type="entry name" value="Dynein_2_N"/>
</dbReference>
<dbReference type="PANTHER" id="PTHR46532:SF4">
    <property type="entry name" value="AAA+ ATPASE DOMAIN-CONTAINING PROTEIN"/>
    <property type="match status" value="1"/>
</dbReference>
<reference evidence="5" key="1">
    <citation type="submission" date="2014-11" db="EMBL/GenBank/DDBJ databases">
        <authorList>
            <person name="Otto D Thomas"/>
            <person name="Naeem Raeece"/>
        </authorList>
    </citation>
    <scope>NUCLEOTIDE SEQUENCE</scope>
</reference>
<evidence type="ECO:0000259" key="3">
    <source>
        <dbReference type="Pfam" id="PF08385"/>
    </source>
</evidence>
<dbReference type="Pfam" id="PF08393">
    <property type="entry name" value="DHC_N2"/>
    <property type="match status" value="1"/>
</dbReference>
<feature type="domain" description="Dynein heavy chain tail" evidence="3">
    <location>
        <begin position="210"/>
        <end position="780"/>
    </location>
</feature>
<dbReference type="Gene3D" id="1.10.287.2620">
    <property type="match status" value="1"/>
</dbReference>
<gene>
    <name evidence="5" type="ORF">Cvel_12266</name>
</gene>
<evidence type="ECO:0000256" key="1">
    <source>
        <dbReference type="ARBA" id="ARBA00008887"/>
    </source>
</evidence>
<proteinExistence type="inferred from homology"/>
<dbReference type="GO" id="GO:0007018">
    <property type="term" value="P:microtubule-based movement"/>
    <property type="evidence" value="ECO:0007669"/>
    <property type="project" value="InterPro"/>
</dbReference>
<dbReference type="GO" id="GO:0045505">
    <property type="term" value="F:dynein intermediate chain binding"/>
    <property type="evidence" value="ECO:0007669"/>
    <property type="project" value="InterPro"/>
</dbReference>
<accession>A0A0G4I9V7</accession>
<dbReference type="PANTHER" id="PTHR46532">
    <property type="entry name" value="MALE FERTILITY FACTOR KL5"/>
    <property type="match status" value="1"/>
</dbReference>
<dbReference type="InterPro" id="IPR042228">
    <property type="entry name" value="Dynein_linker_3"/>
</dbReference>
<dbReference type="FunFam" id="3.20.180.20:FF:000005">
    <property type="entry name" value="Dynein heavy chain, putative"/>
    <property type="match status" value="1"/>
</dbReference>
<dbReference type="Gene3D" id="3.20.180.20">
    <property type="entry name" value="Dynein heavy chain, N-terminal domain 2"/>
    <property type="match status" value="1"/>
</dbReference>
<evidence type="ECO:0008006" key="6">
    <source>
        <dbReference type="Google" id="ProtNLM"/>
    </source>
</evidence>
<dbReference type="GO" id="GO:0005858">
    <property type="term" value="C:axonemal dynein complex"/>
    <property type="evidence" value="ECO:0007669"/>
    <property type="project" value="TreeGrafter"/>
</dbReference>
<protein>
    <recommendedName>
        <fullName evidence="6">Dynein heavy chain linker domain-containing protein</fullName>
    </recommendedName>
</protein>
<organism evidence="5">
    <name type="scientific">Chromera velia CCMP2878</name>
    <dbReference type="NCBI Taxonomy" id="1169474"/>
    <lineage>
        <taxon>Eukaryota</taxon>
        <taxon>Sar</taxon>
        <taxon>Alveolata</taxon>
        <taxon>Colpodellida</taxon>
        <taxon>Chromeraceae</taxon>
        <taxon>Chromera</taxon>
    </lineage>
</organism>
<dbReference type="EMBL" id="CDMZ01005726">
    <property type="protein sequence ID" value="CEM53801.1"/>
    <property type="molecule type" value="Genomic_DNA"/>
</dbReference>
<dbReference type="InterPro" id="IPR013594">
    <property type="entry name" value="Dynein_heavy_tail"/>
</dbReference>
<dbReference type="Pfam" id="PF08385">
    <property type="entry name" value="DHC_N1"/>
    <property type="match status" value="1"/>
</dbReference>
<evidence type="ECO:0000259" key="4">
    <source>
        <dbReference type="Pfam" id="PF08393"/>
    </source>
</evidence>
<evidence type="ECO:0000256" key="2">
    <source>
        <dbReference type="SAM" id="Coils"/>
    </source>
</evidence>
<dbReference type="InterPro" id="IPR026983">
    <property type="entry name" value="DHC"/>
</dbReference>
<feature type="domain" description="Dynein heavy chain linker" evidence="4">
    <location>
        <begin position="1292"/>
        <end position="1703"/>
    </location>
</feature>
<dbReference type="GO" id="GO:0051959">
    <property type="term" value="F:dynein light intermediate chain binding"/>
    <property type="evidence" value="ECO:0007669"/>
    <property type="project" value="InterPro"/>
</dbReference>
<dbReference type="Gene3D" id="1.20.140.100">
    <property type="entry name" value="Dynein heavy chain, N-terminal domain 2"/>
    <property type="match status" value="1"/>
</dbReference>
<dbReference type="FunFam" id="1.20.140.100:FF:000003">
    <property type="entry name" value="Dynein, axonemal, heavy chain 5"/>
    <property type="match status" value="1"/>
</dbReference>
<keyword evidence="2" id="KW-0175">Coiled coil</keyword>